<name>A0A1L3SU98_9HYPH</name>
<organism evidence="1 2">
    <name type="scientific">Aquibium oceanicum</name>
    <dbReference type="NCBI Taxonomy" id="1670800"/>
    <lineage>
        <taxon>Bacteria</taxon>
        <taxon>Pseudomonadati</taxon>
        <taxon>Pseudomonadota</taxon>
        <taxon>Alphaproteobacteria</taxon>
        <taxon>Hyphomicrobiales</taxon>
        <taxon>Phyllobacteriaceae</taxon>
        <taxon>Aquibium</taxon>
    </lineage>
</organism>
<evidence type="ECO:0000313" key="2">
    <source>
        <dbReference type="Proteomes" id="UP000182840"/>
    </source>
</evidence>
<protein>
    <recommendedName>
        <fullName evidence="3">PIG-L family deacetylase</fullName>
    </recommendedName>
</protein>
<sequence length="239" mass="26094">MISHGQFERQVGSARRILVVAPHPDDETLGCGGLIAAAVARGSRVHTLFVTDGGASHPASPAWPRPRLAMVREREAEEALRLLGAGEQPRTFLRLPDAAMPATGSEEWTSARDRIADLIREFDPDLVVLPWRRDPHSDHRDSHTLVCEGLRAAGCAAPCLEYAIWLEKFGAPEDFPRDGEVEVVSLSIATQRSKKIEALMAHSTQLGAIEAEAPGGFVLDQETQARLTGPVESYFRPCM</sequence>
<reference evidence="2" key="1">
    <citation type="submission" date="2016-11" db="EMBL/GenBank/DDBJ databases">
        <title>Mesorhizobium oceanicum sp. nov., isolated from deep seawater in South China Sea.</title>
        <authorList>
            <person name="Fu G.-Y."/>
        </authorList>
    </citation>
    <scope>NUCLEOTIDE SEQUENCE [LARGE SCALE GENOMIC DNA]</scope>
    <source>
        <strain evidence="2">B7</strain>
    </source>
</reference>
<dbReference type="Pfam" id="PF02585">
    <property type="entry name" value="PIG-L"/>
    <property type="match status" value="1"/>
</dbReference>
<keyword evidence="2" id="KW-1185">Reference proteome</keyword>
<dbReference type="GO" id="GO:0016811">
    <property type="term" value="F:hydrolase activity, acting on carbon-nitrogen (but not peptide) bonds, in linear amides"/>
    <property type="evidence" value="ECO:0007669"/>
    <property type="project" value="TreeGrafter"/>
</dbReference>
<dbReference type="SUPFAM" id="SSF102588">
    <property type="entry name" value="LmbE-like"/>
    <property type="match status" value="1"/>
</dbReference>
<dbReference type="PANTHER" id="PTHR12993">
    <property type="entry name" value="N-ACETYLGLUCOSAMINYL-PHOSPHATIDYLINOSITOL DE-N-ACETYLASE-RELATED"/>
    <property type="match status" value="1"/>
</dbReference>
<dbReference type="OrthoDB" id="9790023at2"/>
<dbReference type="AlphaFoldDB" id="A0A1L3SU98"/>
<dbReference type="InterPro" id="IPR024078">
    <property type="entry name" value="LmbE-like_dom_sf"/>
</dbReference>
<dbReference type="RefSeq" id="WP_072606434.1">
    <property type="nucleotide sequence ID" value="NZ_CP018171.1"/>
</dbReference>
<dbReference type="PANTHER" id="PTHR12993:SF29">
    <property type="entry name" value="BLR3841 PROTEIN"/>
    <property type="match status" value="1"/>
</dbReference>
<dbReference type="InterPro" id="IPR003737">
    <property type="entry name" value="GlcNAc_PI_deacetylase-related"/>
</dbReference>
<gene>
    <name evidence="1" type="ORF">BSQ44_17530</name>
</gene>
<evidence type="ECO:0008006" key="3">
    <source>
        <dbReference type="Google" id="ProtNLM"/>
    </source>
</evidence>
<dbReference type="KEGG" id="meso:BSQ44_17530"/>
<dbReference type="EMBL" id="CP018171">
    <property type="protein sequence ID" value="APH72964.1"/>
    <property type="molecule type" value="Genomic_DNA"/>
</dbReference>
<evidence type="ECO:0000313" key="1">
    <source>
        <dbReference type="EMBL" id="APH72964.1"/>
    </source>
</evidence>
<dbReference type="STRING" id="1670800.BSQ44_17530"/>
<accession>A0A1L3SU98</accession>
<dbReference type="Gene3D" id="3.40.50.10320">
    <property type="entry name" value="LmbE-like"/>
    <property type="match status" value="1"/>
</dbReference>
<proteinExistence type="predicted"/>
<dbReference type="Proteomes" id="UP000182840">
    <property type="component" value="Chromosome"/>
</dbReference>